<reference evidence="2" key="1">
    <citation type="submission" date="2021-01" db="EMBL/GenBank/DDBJ databases">
        <title>Whole genome shotgun sequence of Dactylosporangium siamense NBRC 106093.</title>
        <authorList>
            <person name="Komaki H."/>
            <person name="Tamura T."/>
        </authorList>
    </citation>
    <scope>NUCLEOTIDE SEQUENCE</scope>
    <source>
        <strain evidence="2">NBRC 106093</strain>
    </source>
</reference>
<keyword evidence="1" id="KW-1133">Transmembrane helix</keyword>
<keyword evidence="1" id="KW-0812">Transmembrane</keyword>
<evidence type="ECO:0000256" key="1">
    <source>
        <dbReference type="SAM" id="Phobius"/>
    </source>
</evidence>
<sequence>MTPVVGPAATPPARGQTLGAVLGALPHVLLMAFLILQLIVNGDPEARSFMVLLVIPELAIVPVGVFVGGVCMTQPYARAFGRGALSSTLIGATGFVLICLVTTSV</sequence>
<name>A0A919PJW2_9ACTN</name>
<feature type="transmembrane region" description="Helical" evidence="1">
    <location>
        <begin position="20"/>
        <end position="40"/>
    </location>
</feature>
<dbReference type="RefSeq" id="WP_203846885.1">
    <property type="nucleotide sequence ID" value="NZ_BAAAVW010000009.1"/>
</dbReference>
<keyword evidence="1" id="KW-0472">Membrane</keyword>
<protein>
    <submittedName>
        <fullName evidence="2">Uncharacterized protein</fullName>
    </submittedName>
</protein>
<feature type="transmembrane region" description="Helical" evidence="1">
    <location>
        <begin position="52"/>
        <end position="77"/>
    </location>
</feature>
<comment type="caution">
    <text evidence="2">The sequence shown here is derived from an EMBL/GenBank/DDBJ whole genome shotgun (WGS) entry which is preliminary data.</text>
</comment>
<gene>
    <name evidence="2" type="ORF">Dsi01nite_031200</name>
</gene>
<proteinExistence type="predicted"/>
<evidence type="ECO:0000313" key="3">
    <source>
        <dbReference type="Proteomes" id="UP000660611"/>
    </source>
</evidence>
<dbReference type="EMBL" id="BONQ01000049">
    <property type="protein sequence ID" value="GIG45079.1"/>
    <property type="molecule type" value="Genomic_DNA"/>
</dbReference>
<feature type="transmembrane region" description="Helical" evidence="1">
    <location>
        <begin position="83"/>
        <end position="103"/>
    </location>
</feature>
<organism evidence="2 3">
    <name type="scientific">Dactylosporangium siamense</name>
    <dbReference type="NCBI Taxonomy" id="685454"/>
    <lineage>
        <taxon>Bacteria</taxon>
        <taxon>Bacillati</taxon>
        <taxon>Actinomycetota</taxon>
        <taxon>Actinomycetes</taxon>
        <taxon>Micromonosporales</taxon>
        <taxon>Micromonosporaceae</taxon>
        <taxon>Dactylosporangium</taxon>
    </lineage>
</organism>
<keyword evidence="3" id="KW-1185">Reference proteome</keyword>
<dbReference type="AlphaFoldDB" id="A0A919PJW2"/>
<dbReference type="Proteomes" id="UP000660611">
    <property type="component" value="Unassembled WGS sequence"/>
</dbReference>
<accession>A0A919PJW2</accession>
<evidence type="ECO:0000313" key="2">
    <source>
        <dbReference type="EMBL" id="GIG45079.1"/>
    </source>
</evidence>